<organism evidence="6 7">
    <name type="scientific">Maudiozyma barnettii</name>
    <dbReference type="NCBI Taxonomy" id="61262"/>
    <lineage>
        <taxon>Eukaryota</taxon>
        <taxon>Fungi</taxon>
        <taxon>Dikarya</taxon>
        <taxon>Ascomycota</taxon>
        <taxon>Saccharomycotina</taxon>
        <taxon>Saccharomycetes</taxon>
        <taxon>Saccharomycetales</taxon>
        <taxon>Saccharomycetaceae</taxon>
        <taxon>Maudiozyma</taxon>
    </lineage>
</organism>
<feature type="transmembrane region" description="Helical" evidence="5">
    <location>
        <begin position="81"/>
        <end position="99"/>
    </location>
</feature>
<dbReference type="PANTHER" id="PTHR23423">
    <property type="entry name" value="ORGANIC SOLUTE TRANSPORTER-RELATED"/>
    <property type="match status" value="1"/>
</dbReference>
<keyword evidence="4 5" id="KW-0472">Membrane</keyword>
<evidence type="ECO:0000256" key="4">
    <source>
        <dbReference type="ARBA" id="ARBA00023136"/>
    </source>
</evidence>
<feature type="transmembrane region" description="Helical" evidence="5">
    <location>
        <begin position="12"/>
        <end position="32"/>
    </location>
</feature>
<reference evidence="6 7" key="1">
    <citation type="submission" date="2020-05" db="EMBL/GenBank/DDBJ databases">
        <authorList>
            <person name="Casaregola S."/>
            <person name="Devillers H."/>
            <person name="Grondin C."/>
        </authorList>
    </citation>
    <scope>NUCLEOTIDE SEQUENCE [LARGE SCALE GENOMIC DNA]</scope>
    <source>
        <strain evidence="6 7">CLIB 1767</strain>
    </source>
</reference>
<protein>
    <submittedName>
        <fullName evidence="6">Uncharacterized protein</fullName>
    </submittedName>
</protein>
<evidence type="ECO:0000313" key="6">
    <source>
        <dbReference type="EMBL" id="CAB4254601.1"/>
    </source>
</evidence>
<evidence type="ECO:0000256" key="5">
    <source>
        <dbReference type="SAM" id="Phobius"/>
    </source>
</evidence>
<evidence type="ECO:0000256" key="2">
    <source>
        <dbReference type="ARBA" id="ARBA00022692"/>
    </source>
</evidence>
<keyword evidence="3 5" id="KW-1133">Transmembrane helix</keyword>
<sequence>MLVNEMRLPLWWELPCYLTCILAIIISLYGIFRQLINYRRPVEQRLVVRILLLVPLFSITCGVAINWPNVAQVYFDPLREFYEAFVIYTFFSLLTVLLGGERNIIINLTVDHSPTKHTFSWLGSLDLSDPGDFLSLKRGVLQYVWFKPFYCFMLLICETKKWDTIQLWLLVLYNVSVSWSLYNLAMFWKCLHIELSPFNPWSKFLCVKLIIFASYWQGLIIHTLGVLGVFGADPHLRGYLYQNGILCIEMLAFAMLHQQAFPWIPYSRMEIPSGARMQLIYAIRDCFGGGDLLWDFKHTLLIGNTYYNYRNFDTPKQNILNQRKGIRNTMNKLNQGYRYSSQNENTYWVNYGSIPTNQPNRSVPVMTPEINEEEYDTSLCEVSRQTLHDDPNYPVIWDPEGYRYIINISNLKQDIQNRHPVIV</sequence>
<evidence type="ECO:0000313" key="7">
    <source>
        <dbReference type="Proteomes" id="UP000644660"/>
    </source>
</evidence>
<dbReference type="GeneID" id="64857601"/>
<dbReference type="InterPro" id="IPR005178">
    <property type="entry name" value="Ostalpha/TMEM184C"/>
</dbReference>
<feature type="transmembrane region" description="Helical" evidence="5">
    <location>
        <begin position="238"/>
        <end position="256"/>
    </location>
</feature>
<dbReference type="RefSeq" id="XP_041406445.1">
    <property type="nucleotide sequence ID" value="XM_041550511.1"/>
</dbReference>
<dbReference type="AlphaFoldDB" id="A0A8H2VFP7"/>
<evidence type="ECO:0000256" key="3">
    <source>
        <dbReference type="ARBA" id="ARBA00022989"/>
    </source>
</evidence>
<dbReference type="GO" id="GO:0016020">
    <property type="term" value="C:membrane"/>
    <property type="evidence" value="ECO:0007669"/>
    <property type="project" value="UniProtKB-SubCell"/>
</dbReference>
<dbReference type="OrthoDB" id="5348404at2759"/>
<dbReference type="Proteomes" id="UP000644660">
    <property type="component" value="Unassembled WGS sequence"/>
</dbReference>
<proteinExistence type="predicted"/>
<gene>
    <name evidence="6" type="ORF">KABA2_04S09988</name>
</gene>
<keyword evidence="7" id="KW-1185">Reference proteome</keyword>
<comment type="caution">
    <text evidence="6">The sequence shown here is derived from an EMBL/GenBank/DDBJ whole genome shotgun (WGS) entry which is preliminary data.</text>
</comment>
<name>A0A8H2VFP7_9SACH</name>
<keyword evidence="2 5" id="KW-0812">Transmembrane</keyword>
<comment type="subcellular location">
    <subcellularLocation>
        <location evidence="1">Membrane</location>
        <topology evidence="1">Multi-pass membrane protein</topology>
    </subcellularLocation>
</comment>
<dbReference type="SMART" id="SM01417">
    <property type="entry name" value="Solute_trans_a"/>
    <property type="match status" value="1"/>
</dbReference>
<dbReference type="EMBL" id="CAEFZW010000004">
    <property type="protein sequence ID" value="CAB4254601.1"/>
    <property type="molecule type" value="Genomic_DNA"/>
</dbReference>
<feature type="transmembrane region" description="Helical" evidence="5">
    <location>
        <begin position="46"/>
        <end position="69"/>
    </location>
</feature>
<evidence type="ECO:0000256" key="1">
    <source>
        <dbReference type="ARBA" id="ARBA00004141"/>
    </source>
</evidence>
<accession>A0A8H2VFP7</accession>
<dbReference type="Pfam" id="PF03619">
    <property type="entry name" value="Solute_trans_a"/>
    <property type="match status" value="1"/>
</dbReference>
<feature type="transmembrane region" description="Helical" evidence="5">
    <location>
        <begin position="168"/>
        <end position="188"/>
    </location>
</feature>
<feature type="transmembrane region" description="Helical" evidence="5">
    <location>
        <begin position="209"/>
        <end position="232"/>
    </location>
</feature>